<accession>A0ABU7G2S9</accession>
<comment type="subcellular location">
    <subcellularLocation>
        <location evidence="7">Cell membrane</location>
        <topology evidence="7">Peripheral membrane protein</topology>
    </subcellularLocation>
</comment>
<dbReference type="InterPro" id="IPR013760">
    <property type="entry name" value="Topo_IIA-like_dom_sf"/>
</dbReference>
<keyword evidence="6 7" id="KW-0413">Isomerase</keyword>
<keyword evidence="2 7" id="KW-1003">Cell membrane</keyword>
<dbReference type="PANTHER" id="PTHR43493">
    <property type="entry name" value="DNA GYRASE/TOPOISOMERASE SUBUNIT A"/>
    <property type="match status" value="1"/>
</dbReference>
<proteinExistence type="inferred from homology"/>
<evidence type="ECO:0000256" key="1">
    <source>
        <dbReference type="ARBA" id="ARBA00000185"/>
    </source>
</evidence>
<keyword evidence="4 7" id="KW-0238">DNA-binding</keyword>
<evidence type="ECO:0000313" key="11">
    <source>
        <dbReference type="EMBL" id="MEE1673562.1"/>
    </source>
</evidence>
<feature type="domain" description="Topo IIA-type catalytic" evidence="10">
    <location>
        <begin position="38"/>
        <end position="501"/>
    </location>
</feature>
<evidence type="ECO:0000256" key="5">
    <source>
        <dbReference type="ARBA" id="ARBA00023136"/>
    </source>
</evidence>
<feature type="site" description="Interaction with DNA" evidence="7">
    <location>
        <position position="82"/>
    </location>
</feature>
<keyword evidence="3 7" id="KW-0799">Topoisomerase</keyword>
<feature type="site" description="Interaction with DNA" evidence="7">
    <location>
        <position position="46"/>
    </location>
</feature>
<name>A0ABU7G2S9_9ALTE</name>
<evidence type="ECO:0000256" key="8">
    <source>
        <dbReference type="PROSITE-ProRule" id="PRU01384"/>
    </source>
</evidence>
<dbReference type="EC" id="5.6.2.2" evidence="7"/>
<dbReference type="PROSITE" id="PS52040">
    <property type="entry name" value="TOPO_IIA"/>
    <property type="match status" value="1"/>
</dbReference>
<dbReference type="NCBIfam" id="NF004044">
    <property type="entry name" value="PRK05561.1"/>
    <property type="match status" value="1"/>
</dbReference>
<keyword evidence="9" id="KW-0175">Coiled coil</keyword>
<organism evidence="11 12">
    <name type="scientific">Agarivorans aestuarii</name>
    <dbReference type="NCBI Taxonomy" id="1563703"/>
    <lineage>
        <taxon>Bacteria</taxon>
        <taxon>Pseudomonadati</taxon>
        <taxon>Pseudomonadota</taxon>
        <taxon>Gammaproteobacteria</taxon>
        <taxon>Alteromonadales</taxon>
        <taxon>Alteromonadaceae</taxon>
        <taxon>Agarivorans</taxon>
    </lineage>
</organism>
<dbReference type="InterPro" id="IPR050220">
    <property type="entry name" value="Type_II_DNA_Topoisomerases"/>
</dbReference>
<dbReference type="CDD" id="cd00187">
    <property type="entry name" value="TOP4c"/>
    <property type="match status" value="1"/>
</dbReference>
<dbReference type="InterPro" id="IPR002205">
    <property type="entry name" value="Topo_IIA_dom_A"/>
</dbReference>
<protein>
    <recommendedName>
        <fullName evidence="7">DNA topoisomerase 4 subunit A</fullName>
        <ecNumber evidence="7">5.6.2.2</ecNumber>
    </recommendedName>
    <alternativeName>
        <fullName evidence="7">Topoisomerase IV subunit A</fullName>
    </alternativeName>
</protein>
<reference evidence="12" key="1">
    <citation type="submission" date="2023-07" db="EMBL/GenBank/DDBJ databases">
        <title>Draft genome sequence of Agarivorans aestuarii strain ZMCS4, a CAZymes producing bacteria isolated from the marine brown algae Clodostephus spongiosus.</title>
        <authorList>
            <person name="Lorente B."/>
            <person name="Cabral C."/>
            <person name="Frias J."/>
            <person name="Faria J."/>
            <person name="Toubarro D."/>
        </authorList>
    </citation>
    <scope>NUCLEOTIDE SEQUENCE [LARGE SCALE GENOMIC DNA]</scope>
    <source>
        <strain evidence="12">ZMCS4</strain>
    </source>
</reference>
<feature type="coiled-coil region" evidence="9">
    <location>
        <begin position="418"/>
        <end position="460"/>
    </location>
</feature>
<dbReference type="InterPro" id="IPR013758">
    <property type="entry name" value="Topo_IIA_A/C_ab"/>
</dbReference>
<gene>
    <name evidence="7 11" type="primary">parC</name>
    <name evidence="11" type="ORF">SNR37_002987</name>
</gene>
<dbReference type="SMART" id="SM00434">
    <property type="entry name" value="TOP4c"/>
    <property type="match status" value="1"/>
</dbReference>
<feature type="site" description="Interaction with DNA" evidence="7">
    <location>
        <position position="84"/>
    </location>
</feature>
<dbReference type="HAMAP" id="MF_00936">
    <property type="entry name" value="ParC_type1"/>
    <property type="match status" value="1"/>
</dbReference>
<comment type="caution">
    <text evidence="11">The sequence shown here is derived from an EMBL/GenBank/DDBJ whole genome shotgun (WGS) entry which is preliminary data.</text>
</comment>
<feature type="active site" description="O-(5'-phospho-DNA)-tyrosine intermediate" evidence="7 8">
    <location>
        <position position="127"/>
    </location>
</feature>
<dbReference type="SUPFAM" id="SSF56719">
    <property type="entry name" value="Type II DNA topoisomerase"/>
    <property type="match status" value="1"/>
</dbReference>
<evidence type="ECO:0000256" key="6">
    <source>
        <dbReference type="ARBA" id="ARBA00023235"/>
    </source>
</evidence>
<keyword evidence="12" id="KW-1185">Reference proteome</keyword>
<evidence type="ECO:0000256" key="9">
    <source>
        <dbReference type="SAM" id="Coils"/>
    </source>
</evidence>
<dbReference type="PANTHER" id="PTHR43493:SF1">
    <property type="entry name" value="DNA TOPOISOMERASE 4 SUBUNIT A"/>
    <property type="match status" value="1"/>
</dbReference>
<evidence type="ECO:0000259" key="10">
    <source>
        <dbReference type="PROSITE" id="PS52040"/>
    </source>
</evidence>
<dbReference type="Gene3D" id="3.30.1360.40">
    <property type="match status" value="1"/>
</dbReference>
<comment type="catalytic activity">
    <reaction evidence="1 7 8">
        <text>ATP-dependent breakage, passage and rejoining of double-stranded DNA.</text>
        <dbReference type="EC" id="5.6.2.2"/>
    </reaction>
</comment>
<keyword evidence="5 7" id="KW-0472">Membrane</keyword>
<dbReference type="Gene3D" id="2.120.10.90">
    <property type="entry name" value="DNA gyrase/topoisomerase IV, subunit A, C-terminal"/>
    <property type="match status" value="1"/>
</dbReference>
<dbReference type="GO" id="GO:0003918">
    <property type="term" value="F:DNA topoisomerase type II (double strand cut, ATP-hydrolyzing) activity"/>
    <property type="evidence" value="ECO:0007669"/>
    <property type="project" value="UniProtKB-EC"/>
</dbReference>
<dbReference type="Pfam" id="PF00521">
    <property type="entry name" value="DNA_topoisoIV"/>
    <property type="match status" value="1"/>
</dbReference>
<comment type="subunit">
    <text evidence="7">Heterotetramer composed of ParC and ParE.</text>
</comment>
<evidence type="ECO:0000256" key="4">
    <source>
        <dbReference type="ARBA" id="ARBA00023125"/>
    </source>
</evidence>
<sequence>MSDANELSLEGVERLSMSNFTEQAYLNYSMYVIMDRALPHIGDGLKPVQRRIIYAMSELGLSANAKYKKSARTVGDVLGKYHPHGDSACYEAMVLMAQPFSYRHPLVDGQGNWGAPDDPKSFAAMRYTEAKLSKFSEVLLSELGQGTCDWIPNFDGTMNEPKTLPARLPHILLNGVTGIAVGMATDIPPHNVKEVANACVHLLDNPKAQLEDLLEHVQAPDYPTEAEIITPAKDIRKIYETGRGSVKMRAVFHTEDGEVVITALPHQVSGAKVLEQVAAQMQAKKLPMVVDLRDESDHENPTRIVVVPRSNRVDVDQLMNHLFASTDLERNYRVNLNMLGLDNRPQVKGLVQILSEWLRYRRDVVRRRLQYRLDKVLARLHILEGLLIAFLNIDEVIEIIRTEDEPKAALMERFGLSNKQAESILEIKLRQLAKLEEIKIRGEQAELAEERDKLEKLLGSERRMSTLLKKELIADAETYGDERRSPLVERSEAKALSEKELMPNEAITVVLSDKGWARAAKGHEVDAQGLSYKAGDSFLGSASGRSNQQAVFFDTAGRSYALDSHTLPSARSQGEPLTGRFNPAPGEMFSHVVMADDEQRYLIASDAGYGFIGKYADMLSKNKNGKAYLNLPAGSKVLAPIEVSSYDTDSCLAISNEGRMLVFPLTSLPALAKGKGNKLISIPTARVKNREEYVTLLQVVPADASVTLFAGKRKLTLKPSDLDHYRGERGRRGNKLPRGLQRVDGIEIEATALENDEPTTDDA</sequence>
<dbReference type="Proteomes" id="UP001310248">
    <property type="component" value="Unassembled WGS sequence"/>
</dbReference>
<evidence type="ECO:0000313" key="12">
    <source>
        <dbReference type="Proteomes" id="UP001310248"/>
    </source>
</evidence>
<evidence type="ECO:0000256" key="2">
    <source>
        <dbReference type="ARBA" id="ARBA00022475"/>
    </source>
</evidence>
<dbReference type="NCBIfam" id="TIGR01062">
    <property type="entry name" value="parC_Gneg"/>
    <property type="match status" value="1"/>
</dbReference>
<evidence type="ECO:0000256" key="7">
    <source>
        <dbReference type="HAMAP-Rule" id="MF_00936"/>
    </source>
</evidence>
<dbReference type="RefSeq" id="WP_163133129.1">
    <property type="nucleotide sequence ID" value="NZ_JAYDYW010000005.1"/>
</dbReference>
<comment type="similarity">
    <text evidence="7">Belongs to the type II topoisomerase GyrA/ParC subunit family. ParC type 1 subfamily.</text>
</comment>
<evidence type="ECO:0000256" key="3">
    <source>
        <dbReference type="ARBA" id="ARBA00023029"/>
    </source>
</evidence>
<dbReference type="SUPFAM" id="SSF101904">
    <property type="entry name" value="GyrA/ParC C-terminal domain-like"/>
    <property type="match status" value="1"/>
</dbReference>
<dbReference type="Gene3D" id="3.90.199.10">
    <property type="entry name" value="Topoisomerase II, domain 5"/>
    <property type="match status" value="1"/>
</dbReference>
<comment type="function">
    <text evidence="7">Topoisomerase IV is essential for chromosome segregation. It relaxes supercoiled DNA. Performs the decatenation events required during the replication of a circular DNA molecule.</text>
</comment>
<dbReference type="InterPro" id="IPR005742">
    <property type="entry name" value="TopoIV_A_Gneg"/>
</dbReference>
<dbReference type="Gene3D" id="1.10.268.10">
    <property type="entry name" value="Topoisomerase, domain 3"/>
    <property type="match status" value="1"/>
</dbReference>
<dbReference type="InterPro" id="IPR013757">
    <property type="entry name" value="Topo_IIA_A_a_sf"/>
</dbReference>
<dbReference type="EMBL" id="JAYDYW010000005">
    <property type="protein sequence ID" value="MEE1673562.1"/>
    <property type="molecule type" value="Genomic_DNA"/>
</dbReference>
<dbReference type="InterPro" id="IPR035516">
    <property type="entry name" value="Gyrase/topoIV_suA_C"/>
</dbReference>
<feature type="site" description="Transition state stabilizer" evidence="7">
    <location>
        <position position="126"/>
    </location>
</feature>